<proteinExistence type="predicted"/>
<dbReference type="EMBL" id="JBHSCX010000013">
    <property type="protein sequence ID" value="MFC4362922.1"/>
    <property type="molecule type" value="Genomic_DNA"/>
</dbReference>
<dbReference type="Gene3D" id="3.20.20.100">
    <property type="entry name" value="NADP-dependent oxidoreductase domain"/>
    <property type="match status" value="1"/>
</dbReference>
<dbReference type="InterPro" id="IPR023210">
    <property type="entry name" value="NADP_OxRdtase_dom"/>
</dbReference>
<dbReference type="NCBIfam" id="NF007912">
    <property type="entry name" value="PRK10625.1"/>
    <property type="match status" value="1"/>
</dbReference>
<dbReference type="InterPro" id="IPR050523">
    <property type="entry name" value="AKR_Detox_Biosynth"/>
</dbReference>
<dbReference type="InterPro" id="IPR036812">
    <property type="entry name" value="NAD(P)_OxRdtase_dom_sf"/>
</dbReference>
<protein>
    <submittedName>
        <fullName evidence="3">NADP(H)-dependent aldo-keto reductase</fullName>
    </submittedName>
</protein>
<dbReference type="SUPFAM" id="SSF51430">
    <property type="entry name" value="NAD(P)-linked oxidoreductase"/>
    <property type="match status" value="1"/>
</dbReference>
<evidence type="ECO:0000313" key="4">
    <source>
        <dbReference type="Proteomes" id="UP001595840"/>
    </source>
</evidence>
<feature type="domain" description="NADP-dependent oxidoreductase" evidence="2">
    <location>
        <begin position="15"/>
        <end position="338"/>
    </location>
</feature>
<comment type="caution">
    <text evidence="3">The sequence shown here is derived from an EMBL/GenBank/DDBJ whole genome shotgun (WGS) entry which is preliminary data.</text>
</comment>
<evidence type="ECO:0000256" key="1">
    <source>
        <dbReference type="ARBA" id="ARBA00023002"/>
    </source>
</evidence>
<keyword evidence="4" id="KW-1185">Reference proteome</keyword>
<dbReference type="Proteomes" id="UP001595840">
    <property type="component" value="Unassembled WGS sequence"/>
</dbReference>
<dbReference type="PANTHER" id="PTHR43364:SF4">
    <property type="entry name" value="NAD(P)-LINKED OXIDOREDUCTASE SUPERFAMILY PROTEIN"/>
    <property type="match status" value="1"/>
</dbReference>
<organism evidence="3 4">
    <name type="scientific">Simiduia curdlanivorans</name>
    <dbReference type="NCBI Taxonomy" id="1492769"/>
    <lineage>
        <taxon>Bacteria</taxon>
        <taxon>Pseudomonadati</taxon>
        <taxon>Pseudomonadota</taxon>
        <taxon>Gammaproteobacteria</taxon>
        <taxon>Cellvibrionales</taxon>
        <taxon>Cellvibrionaceae</taxon>
        <taxon>Simiduia</taxon>
    </lineage>
</organism>
<accession>A0ABV8V802</accession>
<reference evidence="4" key="1">
    <citation type="journal article" date="2019" name="Int. J. Syst. Evol. Microbiol.">
        <title>The Global Catalogue of Microorganisms (GCM) 10K type strain sequencing project: providing services to taxonomists for standard genome sequencing and annotation.</title>
        <authorList>
            <consortium name="The Broad Institute Genomics Platform"/>
            <consortium name="The Broad Institute Genome Sequencing Center for Infectious Disease"/>
            <person name="Wu L."/>
            <person name="Ma J."/>
        </authorList>
    </citation>
    <scope>NUCLEOTIDE SEQUENCE [LARGE SCALE GENOMIC DNA]</scope>
    <source>
        <strain evidence="4">CECT 8570</strain>
    </source>
</reference>
<name>A0ABV8V802_9GAMM</name>
<keyword evidence="1" id="KW-0560">Oxidoreductase</keyword>
<evidence type="ECO:0000259" key="2">
    <source>
        <dbReference type="Pfam" id="PF00248"/>
    </source>
</evidence>
<gene>
    <name evidence="3" type="ORF">ACFOX3_11465</name>
</gene>
<evidence type="ECO:0000313" key="3">
    <source>
        <dbReference type="EMBL" id="MFC4362922.1"/>
    </source>
</evidence>
<dbReference type="PANTHER" id="PTHR43364">
    <property type="entry name" value="NADH-SPECIFIC METHYLGLYOXAL REDUCTASE-RELATED"/>
    <property type="match status" value="1"/>
</dbReference>
<dbReference type="RefSeq" id="WP_290265728.1">
    <property type="nucleotide sequence ID" value="NZ_JAUFQG010000006.1"/>
</dbReference>
<sequence>MSYKNLGSSDLKVSNICLGTMTFGEQNNQDQAFEQMDYAVAQGINFFDTAELYPVPPKPNTQGATEAIVGNWLAQTGRRDKIILATKVTGRGDANSGVSHIRQGPRLNGDHIRRAIETSLERLKTDYIDLYQVHWPERRANFFGQFGYSHSDDDGVAIEDTLAVLEELVEWGMVRHIGISNETPWGTMEYLRLAREHNMPRIVSIQNPYNLLNRSFEVGLAEVAIREKVDLLAYSPLAFGVLSGKYLRGASPAAARLTLFNRFTRYKNDEVEAATQAYADLAKANNLSLVQMALAYINQQQFVGSNIIGATTLAQLKENIDSTNVTLSDAVNQAIADIHKRYTIPAP</sequence>
<dbReference type="Pfam" id="PF00248">
    <property type="entry name" value="Aldo_ket_red"/>
    <property type="match status" value="1"/>
</dbReference>
<dbReference type="CDD" id="cd19094">
    <property type="entry name" value="AKR_Tas-like"/>
    <property type="match status" value="1"/>
</dbReference>